<protein>
    <submittedName>
        <fullName evidence="1">22705_t:CDS:1</fullName>
    </submittedName>
</protein>
<reference evidence="1" key="1">
    <citation type="submission" date="2021-06" db="EMBL/GenBank/DDBJ databases">
        <authorList>
            <person name="Kallberg Y."/>
            <person name="Tangrot J."/>
            <person name="Rosling A."/>
        </authorList>
    </citation>
    <scope>NUCLEOTIDE SEQUENCE</scope>
    <source>
        <strain evidence="1">MA461A</strain>
    </source>
</reference>
<comment type="caution">
    <text evidence="1">The sequence shown here is derived from an EMBL/GenBank/DDBJ whole genome shotgun (WGS) entry which is preliminary data.</text>
</comment>
<organism evidence="1 2">
    <name type="scientific">Racocetra persica</name>
    <dbReference type="NCBI Taxonomy" id="160502"/>
    <lineage>
        <taxon>Eukaryota</taxon>
        <taxon>Fungi</taxon>
        <taxon>Fungi incertae sedis</taxon>
        <taxon>Mucoromycota</taxon>
        <taxon>Glomeromycotina</taxon>
        <taxon>Glomeromycetes</taxon>
        <taxon>Diversisporales</taxon>
        <taxon>Gigasporaceae</taxon>
        <taxon>Racocetra</taxon>
    </lineage>
</organism>
<name>A0ACA9SKX4_9GLOM</name>
<gene>
    <name evidence="1" type="ORF">RPERSI_LOCUS31139</name>
</gene>
<proteinExistence type="predicted"/>
<accession>A0ACA9SKX4</accession>
<sequence length="208" mass="23268">KADYILYEIYADYLHEILNLVSDNPDNEAKIREVLEQYKNAEREYKNSGEKVNTWLLLSKVYRANQVLIDPKVEKASPSNETNENACDQSGEEINPDLIKDAANTPLLEGDDEELRETDTTNSDEPLIPEISSPLTQTTTISFKPFELPADEKHVPTPITVPKSRTSYSEVLISPKIIKTSKRKSVIESVGVGESGDYIITTPEIPAS</sequence>
<feature type="non-terminal residue" evidence="1">
    <location>
        <position position="1"/>
    </location>
</feature>
<evidence type="ECO:0000313" key="1">
    <source>
        <dbReference type="EMBL" id="CAG8839660.1"/>
    </source>
</evidence>
<dbReference type="EMBL" id="CAJVQC010124363">
    <property type="protein sequence ID" value="CAG8839660.1"/>
    <property type="molecule type" value="Genomic_DNA"/>
</dbReference>
<dbReference type="Proteomes" id="UP000789920">
    <property type="component" value="Unassembled WGS sequence"/>
</dbReference>
<keyword evidence="2" id="KW-1185">Reference proteome</keyword>
<feature type="non-terminal residue" evidence="1">
    <location>
        <position position="208"/>
    </location>
</feature>
<evidence type="ECO:0000313" key="2">
    <source>
        <dbReference type="Proteomes" id="UP000789920"/>
    </source>
</evidence>